<keyword evidence="2" id="KW-0597">Phosphoprotein</keyword>
<evidence type="ECO:0000256" key="10">
    <source>
        <dbReference type="RuleBase" id="RU003946"/>
    </source>
</evidence>
<dbReference type="OrthoDB" id="9794455at2"/>
<feature type="active site" description="Phosphoserine intermediate" evidence="7">
    <location>
        <position position="99"/>
    </location>
</feature>
<dbReference type="PANTHER" id="PTHR11596:SF5">
    <property type="entry name" value="ALKALINE PHOSPHATASE"/>
    <property type="match status" value="1"/>
</dbReference>
<gene>
    <name evidence="13" type="ORF">EI42_02236</name>
</gene>
<evidence type="ECO:0000313" key="14">
    <source>
        <dbReference type="Proteomes" id="UP000248806"/>
    </source>
</evidence>
<proteinExistence type="inferred from homology"/>
<evidence type="ECO:0000256" key="6">
    <source>
        <dbReference type="ARBA" id="ARBA00022842"/>
    </source>
</evidence>
<keyword evidence="14" id="KW-1185">Reference proteome</keyword>
<comment type="cofactor">
    <cofactor evidence="8">
        <name>Zn(2+)</name>
        <dbReference type="ChEBI" id="CHEBI:29105"/>
    </cofactor>
    <text evidence="8">Binds 2 Zn(2+) ions.</text>
</comment>
<feature type="binding site" evidence="8">
    <location>
        <position position="322"/>
    </location>
    <ligand>
        <name>Zn(2+)</name>
        <dbReference type="ChEBI" id="CHEBI:29105"/>
        <label>2</label>
    </ligand>
</feature>
<dbReference type="Gene3D" id="3.40.720.10">
    <property type="entry name" value="Alkaline Phosphatase, subunit A"/>
    <property type="match status" value="1"/>
</dbReference>
<feature type="binding site" evidence="8">
    <location>
        <position position="318"/>
    </location>
    <ligand>
        <name>Zn(2+)</name>
        <dbReference type="ChEBI" id="CHEBI:29105"/>
        <label>2</label>
    </ligand>
</feature>
<feature type="binding site" evidence="8">
    <location>
        <position position="48"/>
    </location>
    <ligand>
        <name>Zn(2+)</name>
        <dbReference type="ChEBI" id="CHEBI:29105"/>
        <label>2</label>
    </ligand>
</feature>
<protein>
    <submittedName>
        <fullName evidence="13">Alkaline phosphatase/streptomycin-6-phosphatase</fullName>
    </submittedName>
</protein>
<dbReference type="GO" id="GO:0004035">
    <property type="term" value="F:alkaline phosphatase activity"/>
    <property type="evidence" value="ECO:0007669"/>
    <property type="project" value="TreeGrafter"/>
</dbReference>
<keyword evidence="4" id="KW-0378">Hydrolase</keyword>
<dbReference type="PROSITE" id="PS00123">
    <property type="entry name" value="ALKALINE_PHOSPHATASE"/>
    <property type="match status" value="1"/>
</dbReference>
<evidence type="ECO:0000256" key="11">
    <source>
        <dbReference type="SAM" id="MobiDB-lite"/>
    </source>
</evidence>
<feature type="binding site" evidence="8">
    <location>
        <position position="153"/>
    </location>
    <ligand>
        <name>Mg(2+)</name>
        <dbReference type="ChEBI" id="CHEBI:18420"/>
    </ligand>
</feature>
<evidence type="ECO:0000256" key="7">
    <source>
        <dbReference type="PIRSR" id="PIRSR601952-1"/>
    </source>
</evidence>
<keyword evidence="6 8" id="KW-0460">Magnesium</keyword>
<feature type="binding site" evidence="8">
    <location>
        <position position="48"/>
    </location>
    <ligand>
        <name>Mg(2+)</name>
        <dbReference type="ChEBI" id="CHEBI:18420"/>
    </ligand>
</feature>
<keyword evidence="9" id="KW-1015">Disulfide bond</keyword>
<evidence type="ECO:0000256" key="3">
    <source>
        <dbReference type="ARBA" id="ARBA00022723"/>
    </source>
</evidence>
<feature type="binding site" evidence="8">
    <location>
        <position position="361"/>
    </location>
    <ligand>
        <name>Zn(2+)</name>
        <dbReference type="ChEBI" id="CHEBI:29105"/>
        <label>2</label>
    </ligand>
</feature>
<dbReference type="PRINTS" id="PR00113">
    <property type="entry name" value="ALKPHPHTASE"/>
</dbReference>
<dbReference type="Proteomes" id="UP000248806">
    <property type="component" value="Unassembled WGS sequence"/>
</dbReference>
<dbReference type="InterPro" id="IPR017850">
    <property type="entry name" value="Alkaline_phosphatase_core_sf"/>
</dbReference>
<feature type="chain" id="PRO_5016375868" evidence="12">
    <location>
        <begin position="29"/>
        <end position="443"/>
    </location>
</feature>
<dbReference type="CDD" id="cd16012">
    <property type="entry name" value="ALP"/>
    <property type="match status" value="1"/>
</dbReference>
<reference evidence="13 14" key="1">
    <citation type="submission" date="2018-06" db="EMBL/GenBank/DDBJ databases">
        <title>Genomic Encyclopedia of Archaeal and Bacterial Type Strains, Phase II (KMG-II): from individual species to whole genera.</title>
        <authorList>
            <person name="Goeker M."/>
        </authorList>
    </citation>
    <scope>NUCLEOTIDE SEQUENCE [LARGE SCALE GENOMIC DNA]</scope>
    <source>
        <strain evidence="13 14">ATCC BAA-1881</strain>
    </source>
</reference>
<dbReference type="GO" id="GO:0046872">
    <property type="term" value="F:metal ion binding"/>
    <property type="evidence" value="ECO:0007669"/>
    <property type="project" value="UniProtKB-KW"/>
</dbReference>
<name>A0A326U7I5_THEHA</name>
<comment type="similarity">
    <text evidence="1 10">Belongs to the alkaline phosphatase family.</text>
</comment>
<dbReference type="AlphaFoldDB" id="A0A326U7I5"/>
<dbReference type="PANTHER" id="PTHR11596">
    <property type="entry name" value="ALKALINE PHOSPHATASE"/>
    <property type="match status" value="1"/>
</dbReference>
<dbReference type="RefSeq" id="WP_111321834.1">
    <property type="nucleotide sequence ID" value="NZ_BIFX01000003.1"/>
</dbReference>
<feature type="binding site" evidence="8">
    <location>
        <position position="360"/>
    </location>
    <ligand>
        <name>Zn(2+)</name>
        <dbReference type="ChEBI" id="CHEBI:29105"/>
        <label>2</label>
    </ligand>
</feature>
<dbReference type="EMBL" id="QKUF01000006">
    <property type="protein sequence ID" value="PZW31139.1"/>
    <property type="molecule type" value="Genomic_DNA"/>
</dbReference>
<dbReference type="InterPro" id="IPR001952">
    <property type="entry name" value="Alkaline_phosphatase"/>
</dbReference>
<keyword evidence="12" id="KW-0732">Signal</keyword>
<evidence type="ECO:0000256" key="5">
    <source>
        <dbReference type="ARBA" id="ARBA00022833"/>
    </source>
</evidence>
<sequence length="443" mass="47298">MQGKKQYFSIGISVLVLLLLLIPTAAFARTSVPETHGRYRNVILFLGDGMGDSEITLARNYFVGANGRLNMDKLPYVGASTTYSVLENNPKQPDYVTDSAASGTGWATGTKTSNGRISTTAGTDKDLPTILELAQKAGYVTGDVTTAELTDATPAVLASHVSSRSCQGPADMKSCPQDKKSAGGPGSIAEQQIDHQVNVLLGGGKQRFDQKIDFGKYTGKTVLEAAQAQGYTVVTDANGLKKVNSQHVLGLFNQSNMTTEWTGTPAQPFPGSGPQTCQENNRPSNEPALADMTSKAIELLQRNSRKGFFLQVEGASIDKQDHAANPCAQIGETIAFDKAIKVGMDYARQHPDTLVIVTADHGHTSQIIEEPTSAKQPGVFSKLITKEGSTMYVSYATAPSGESQSHTGTQVRIAAMGPEAPRVMGVINQTDIFQIIKRALSIR</sequence>
<comment type="cofactor">
    <cofactor evidence="8">
        <name>Mg(2+)</name>
        <dbReference type="ChEBI" id="CHEBI:18420"/>
    </cofactor>
    <text evidence="8">Binds 1 Mg(2+) ion.</text>
</comment>
<evidence type="ECO:0000256" key="4">
    <source>
        <dbReference type="ARBA" id="ARBA00022801"/>
    </source>
</evidence>
<feature type="binding site" evidence="8">
    <location>
        <position position="406"/>
    </location>
    <ligand>
        <name>Zn(2+)</name>
        <dbReference type="ChEBI" id="CHEBI:29105"/>
        <label>2</label>
    </ligand>
</feature>
<dbReference type="Pfam" id="PF00245">
    <property type="entry name" value="Alk_phosphatase"/>
    <property type="match status" value="1"/>
</dbReference>
<evidence type="ECO:0000256" key="2">
    <source>
        <dbReference type="ARBA" id="ARBA00022553"/>
    </source>
</evidence>
<feature type="region of interest" description="Disordered" evidence="11">
    <location>
        <begin position="162"/>
        <end position="187"/>
    </location>
</feature>
<evidence type="ECO:0000256" key="9">
    <source>
        <dbReference type="PIRSR" id="PIRSR601952-3"/>
    </source>
</evidence>
<evidence type="ECO:0000313" key="13">
    <source>
        <dbReference type="EMBL" id="PZW31139.1"/>
    </source>
</evidence>
<evidence type="ECO:0000256" key="12">
    <source>
        <dbReference type="SAM" id="SignalP"/>
    </source>
</evidence>
<accession>A0A326U7I5</accession>
<feature type="signal peptide" evidence="12">
    <location>
        <begin position="1"/>
        <end position="28"/>
    </location>
</feature>
<feature type="disulfide bond" evidence="9">
    <location>
        <begin position="166"/>
        <end position="175"/>
    </location>
</feature>
<organism evidence="13 14">
    <name type="scientific">Thermosporothrix hazakensis</name>
    <dbReference type="NCBI Taxonomy" id="644383"/>
    <lineage>
        <taxon>Bacteria</taxon>
        <taxon>Bacillati</taxon>
        <taxon>Chloroflexota</taxon>
        <taxon>Ktedonobacteria</taxon>
        <taxon>Ktedonobacterales</taxon>
        <taxon>Thermosporotrichaceae</taxon>
        <taxon>Thermosporothrix</taxon>
    </lineage>
</organism>
<keyword evidence="3 8" id="KW-0479">Metal-binding</keyword>
<keyword evidence="5 8" id="KW-0862">Zinc</keyword>
<dbReference type="InterPro" id="IPR018299">
    <property type="entry name" value="Alkaline_phosphatase_AS"/>
</dbReference>
<dbReference type="SMART" id="SM00098">
    <property type="entry name" value="alkPPc"/>
    <property type="match status" value="1"/>
</dbReference>
<evidence type="ECO:0000256" key="1">
    <source>
        <dbReference type="ARBA" id="ARBA00005984"/>
    </source>
</evidence>
<evidence type="ECO:0000256" key="8">
    <source>
        <dbReference type="PIRSR" id="PIRSR601952-2"/>
    </source>
</evidence>
<feature type="binding site" evidence="8">
    <location>
        <position position="151"/>
    </location>
    <ligand>
        <name>Mg(2+)</name>
        <dbReference type="ChEBI" id="CHEBI:18420"/>
    </ligand>
</feature>
<feature type="binding site" evidence="8">
    <location>
        <position position="313"/>
    </location>
    <ligand>
        <name>Mg(2+)</name>
        <dbReference type="ChEBI" id="CHEBI:18420"/>
    </ligand>
</feature>
<dbReference type="SUPFAM" id="SSF53649">
    <property type="entry name" value="Alkaline phosphatase-like"/>
    <property type="match status" value="1"/>
</dbReference>
<comment type="caution">
    <text evidence="13">The sequence shown here is derived from an EMBL/GenBank/DDBJ whole genome shotgun (WGS) entry which is preliminary data.</text>
</comment>